<accession>A0A378BY77</accession>
<gene>
    <name evidence="1" type="ORF">NCTC5050_06135</name>
</gene>
<evidence type="ECO:0000313" key="2">
    <source>
        <dbReference type="Proteomes" id="UP000255382"/>
    </source>
</evidence>
<dbReference type="EMBL" id="UGLZ01000005">
    <property type="protein sequence ID" value="STV55770.1"/>
    <property type="molecule type" value="Genomic_DNA"/>
</dbReference>
<protein>
    <submittedName>
        <fullName evidence="1">Uncharacterized protein</fullName>
    </submittedName>
</protein>
<dbReference type="Proteomes" id="UP000255382">
    <property type="component" value="Unassembled WGS sequence"/>
</dbReference>
<evidence type="ECO:0000313" key="1">
    <source>
        <dbReference type="EMBL" id="STV55770.1"/>
    </source>
</evidence>
<sequence>MPAQAVRGDLPVVRQIADRHIVAFVEARQPGIDLSGQMLLGAAGEKAGRSGSSGR</sequence>
<proteinExistence type="predicted"/>
<organism evidence="1 2">
    <name type="scientific">Klebsiella pneumoniae subsp. ozaenae</name>
    <dbReference type="NCBI Taxonomy" id="574"/>
    <lineage>
        <taxon>Bacteria</taxon>
        <taxon>Pseudomonadati</taxon>
        <taxon>Pseudomonadota</taxon>
        <taxon>Gammaproteobacteria</taxon>
        <taxon>Enterobacterales</taxon>
        <taxon>Enterobacteriaceae</taxon>
        <taxon>Klebsiella/Raoultella group</taxon>
        <taxon>Klebsiella</taxon>
        <taxon>Klebsiella pneumoniae complex</taxon>
    </lineage>
</organism>
<reference evidence="1 2" key="1">
    <citation type="submission" date="2018-06" db="EMBL/GenBank/DDBJ databases">
        <authorList>
            <consortium name="Pathogen Informatics"/>
            <person name="Doyle S."/>
        </authorList>
    </citation>
    <scope>NUCLEOTIDE SEQUENCE [LARGE SCALE GENOMIC DNA]</scope>
    <source>
        <strain evidence="1 2">NCTC5050</strain>
    </source>
</reference>
<name>A0A378BY77_KLEPO</name>
<dbReference type="AlphaFoldDB" id="A0A378BY77"/>
<keyword evidence="2" id="KW-1185">Reference proteome</keyword>